<name>A0A915NJJ3_9BILA</name>
<protein>
    <submittedName>
        <fullName evidence="4">Uncharacterized protein</fullName>
    </submittedName>
</protein>
<keyword evidence="2" id="KW-1133">Transmembrane helix</keyword>
<feature type="transmembrane region" description="Helical" evidence="2">
    <location>
        <begin position="115"/>
        <end position="139"/>
    </location>
</feature>
<proteinExistence type="predicted"/>
<evidence type="ECO:0000256" key="2">
    <source>
        <dbReference type="SAM" id="Phobius"/>
    </source>
</evidence>
<dbReference type="Proteomes" id="UP000887560">
    <property type="component" value="Unplaced"/>
</dbReference>
<keyword evidence="3" id="KW-1185">Reference proteome</keyword>
<feature type="transmembrane region" description="Helical" evidence="2">
    <location>
        <begin position="241"/>
        <end position="267"/>
    </location>
</feature>
<evidence type="ECO:0000313" key="3">
    <source>
        <dbReference type="Proteomes" id="UP000887560"/>
    </source>
</evidence>
<feature type="region of interest" description="Disordered" evidence="1">
    <location>
        <begin position="46"/>
        <end position="104"/>
    </location>
</feature>
<keyword evidence="2" id="KW-0812">Transmembrane</keyword>
<sequence>MDKATRVAAYVLRFMGKIAKKGQFTVSDLESARLLLIKEAQQHYMDQLEKDTSEEPEHEAEQLESTQKQPGDKALEMEELEELESTDHQKDQYAKPTKTTKTWNLRPRAKQRTTLTVITPWILAIICLLNLLAPVSALVDCAKCLLTCSNKGILVSTPPQITKMEICCEGDCLIRQASPNVTYELPQEMLLHAYTCKSYFWTTTSETCAIHTTCPAIGDCSLIDCLFCVDHVANPTCSPRWAAFLTGLVMSFTICCCGCLLCLLRIFSFNVRALMSICYCIVGCGTLCTRKTTQQAQTLARTTGIAARARIMRQQLNLASRNLQQTGQEWRRAHLDRILGRRPAPSNWIPL</sequence>
<dbReference type="AlphaFoldDB" id="A0A915NJJ3"/>
<reference evidence="4" key="1">
    <citation type="submission" date="2022-11" db="UniProtKB">
        <authorList>
            <consortium name="WormBaseParasite"/>
        </authorList>
    </citation>
    <scope>IDENTIFICATION</scope>
</reference>
<dbReference type="WBParaSite" id="scf7180000417782.g1759">
    <property type="protein sequence ID" value="scf7180000417782.g1759"/>
    <property type="gene ID" value="scf7180000417782.g1759"/>
</dbReference>
<feature type="compositionally biased region" description="Basic and acidic residues" evidence="1">
    <location>
        <begin position="46"/>
        <end position="61"/>
    </location>
</feature>
<keyword evidence="2" id="KW-0472">Membrane</keyword>
<organism evidence="3 4">
    <name type="scientific">Meloidogyne floridensis</name>
    <dbReference type="NCBI Taxonomy" id="298350"/>
    <lineage>
        <taxon>Eukaryota</taxon>
        <taxon>Metazoa</taxon>
        <taxon>Ecdysozoa</taxon>
        <taxon>Nematoda</taxon>
        <taxon>Chromadorea</taxon>
        <taxon>Rhabditida</taxon>
        <taxon>Tylenchina</taxon>
        <taxon>Tylenchomorpha</taxon>
        <taxon>Tylenchoidea</taxon>
        <taxon>Meloidogynidae</taxon>
        <taxon>Meloidogyninae</taxon>
        <taxon>Meloidogyne</taxon>
    </lineage>
</organism>
<evidence type="ECO:0000313" key="4">
    <source>
        <dbReference type="WBParaSite" id="scf7180000417782.g1759"/>
    </source>
</evidence>
<evidence type="ECO:0000256" key="1">
    <source>
        <dbReference type="SAM" id="MobiDB-lite"/>
    </source>
</evidence>
<accession>A0A915NJJ3</accession>